<feature type="compositionally biased region" description="Polar residues" evidence="1">
    <location>
        <begin position="1"/>
        <end position="14"/>
    </location>
</feature>
<feature type="compositionally biased region" description="Polar residues" evidence="1">
    <location>
        <begin position="248"/>
        <end position="266"/>
    </location>
</feature>
<evidence type="ECO:0000313" key="2">
    <source>
        <dbReference type="EMBL" id="THU88657.1"/>
    </source>
</evidence>
<sequence length="283" mass="30997">MNHVSHLSHSNGPSPSLEVGEDSGSHGTGFEYPVSSVGSEPSQPQRSDRRGFGASDAMEELQRSVEERRAREEVAVSRMNALNDDLLRANAEKSVLLQRLSDVSFLGIRMIQGNPIPSFGRIYQFVDEALLKIYKATARVRANEGIPALVALERAVAHLDGCFSFLRRLEVVSRLFVGEGAERERLIRVLMGNLPVRVTVPSFSTVLGCTRLPFPGPRPSRAPILPPAPPNSPIRVVPTPVRVNPQVSVTVPSVDNTVSNEASNSKRPLEDLEEGKIPRKRSK</sequence>
<dbReference type="Proteomes" id="UP000297245">
    <property type="component" value="Unassembled WGS sequence"/>
</dbReference>
<dbReference type="EMBL" id="ML179401">
    <property type="protein sequence ID" value="THU88657.1"/>
    <property type="molecule type" value="Genomic_DNA"/>
</dbReference>
<feature type="region of interest" description="Disordered" evidence="1">
    <location>
        <begin position="1"/>
        <end position="70"/>
    </location>
</feature>
<feature type="compositionally biased region" description="Polar residues" evidence="1">
    <location>
        <begin position="36"/>
        <end position="45"/>
    </location>
</feature>
<dbReference type="AlphaFoldDB" id="A0A4S8LHW4"/>
<feature type="compositionally biased region" description="Basic and acidic residues" evidence="1">
    <location>
        <begin position="60"/>
        <end position="70"/>
    </location>
</feature>
<evidence type="ECO:0000256" key="1">
    <source>
        <dbReference type="SAM" id="MobiDB-lite"/>
    </source>
</evidence>
<gene>
    <name evidence="2" type="ORF">K435DRAFT_866083</name>
</gene>
<accession>A0A4S8LHW4</accession>
<keyword evidence="3" id="KW-1185">Reference proteome</keyword>
<proteinExistence type="predicted"/>
<protein>
    <submittedName>
        <fullName evidence="2">Uncharacterized protein</fullName>
    </submittedName>
</protein>
<evidence type="ECO:0000313" key="3">
    <source>
        <dbReference type="Proteomes" id="UP000297245"/>
    </source>
</evidence>
<feature type="compositionally biased region" description="Basic and acidic residues" evidence="1">
    <location>
        <begin position="267"/>
        <end position="277"/>
    </location>
</feature>
<name>A0A4S8LHW4_DENBC</name>
<reference evidence="2 3" key="1">
    <citation type="journal article" date="2019" name="Nat. Ecol. Evol.">
        <title>Megaphylogeny resolves global patterns of mushroom evolution.</title>
        <authorList>
            <person name="Varga T."/>
            <person name="Krizsan K."/>
            <person name="Foldi C."/>
            <person name="Dima B."/>
            <person name="Sanchez-Garcia M."/>
            <person name="Sanchez-Ramirez S."/>
            <person name="Szollosi G.J."/>
            <person name="Szarkandi J.G."/>
            <person name="Papp V."/>
            <person name="Albert L."/>
            <person name="Andreopoulos W."/>
            <person name="Angelini C."/>
            <person name="Antonin V."/>
            <person name="Barry K.W."/>
            <person name="Bougher N.L."/>
            <person name="Buchanan P."/>
            <person name="Buyck B."/>
            <person name="Bense V."/>
            <person name="Catcheside P."/>
            <person name="Chovatia M."/>
            <person name="Cooper J."/>
            <person name="Damon W."/>
            <person name="Desjardin D."/>
            <person name="Finy P."/>
            <person name="Geml J."/>
            <person name="Haridas S."/>
            <person name="Hughes K."/>
            <person name="Justo A."/>
            <person name="Karasinski D."/>
            <person name="Kautmanova I."/>
            <person name="Kiss B."/>
            <person name="Kocsube S."/>
            <person name="Kotiranta H."/>
            <person name="LaButti K.M."/>
            <person name="Lechner B.E."/>
            <person name="Liimatainen K."/>
            <person name="Lipzen A."/>
            <person name="Lukacs Z."/>
            <person name="Mihaltcheva S."/>
            <person name="Morgado L.N."/>
            <person name="Niskanen T."/>
            <person name="Noordeloos M.E."/>
            <person name="Ohm R.A."/>
            <person name="Ortiz-Santana B."/>
            <person name="Ovrebo C."/>
            <person name="Racz N."/>
            <person name="Riley R."/>
            <person name="Savchenko A."/>
            <person name="Shiryaev A."/>
            <person name="Soop K."/>
            <person name="Spirin V."/>
            <person name="Szebenyi C."/>
            <person name="Tomsovsky M."/>
            <person name="Tulloss R.E."/>
            <person name="Uehling J."/>
            <person name="Grigoriev I.V."/>
            <person name="Vagvolgyi C."/>
            <person name="Papp T."/>
            <person name="Martin F.M."/>
            <person name="Miettinen O."/>
            <person name="Hibbett D.S."/>
            <person name="Nagy L.G."/>
        </authorList>
    </citation>
    <scope>NUCLEOTIDE SEQUENCE [LARGE SCALE GENOMIC DNA]</scope>
    <source>
        <strain evidence="2 3">CBS 962.96</strain>
    </source>
</reference>
<organism evidence="2 3">
    <name type="scientific">Dendrothele bispora (strain CBS 962.96)</name>
    <dbReference type="NCBI Taxonomy" id="1314807"/>
    <lineage>
        <taxon>Eukaryota</taxon>
        <taxon>Fungi</taxon>
        <taxon>Dikarya</taxon>
        <taxon>Basidiomycota</taxon>
        <taxon>Agaricomycotina</taxon>
        <taxon>Agaricomycetes</taxon>
        <taxon>Agaricomycetidae</taxon>
        <taxon>Agaricales</taxon>
        <taxon>Agaricales incertae sedis</taxon>
        <taxon>Dendrothele</taxon>
    </lineage>
</organism>
<feature type="region of interest" description="Disordered" evidence="1">
    <location>
        <begin position="248"/>
        <end position="283"/>
    </location>
</feature>